<protein>
    <recommendedName>
        <fullName evidence="4">IS701 family transposase</fullName>
    </recommendedName>
</protein>
<proteinExistence type="predicted"/>
<dbReference type="PANTHER" id="PTHR33627">
    <property type="entry name" value="TRANSPOSASE"/>
    <property type="match status" value="1"/>
</dbReference>
<accession>A0A502E245</accession>
<evidence type="ECO:0000313" key="3">
    <source>
        <dbReference type="Proteomes" id="UP000317078"/>
    </source>
</evidence>
<dbReference type="InterPro" id="IPR039365">
    <property type="entry name" value="IS701-like"/>
</dbReference>
<dbReference type="AlphaFoldDB" id="A0A502E245"/>
<comment type="caution">
    <text evidence="2">The sequence shown here is derived from an EMBL/GenBank/DDBJ whole genome shotgun (WGS) entry which is preliminary data.</text>
</comment>
<sequence>LEQREQPFVLAIRSNEKLWAVLNDHLGQHAASRLAACLPAQAWRRLSAGAGSKGERVYDWARLRLTRLQQPPWDHWLLVRRSRTDPKDLDYYVVFGPDRTSLATLARVAGRRWAIEECFEVAKQEVGLADYEIRSWHGWYRHITLAMLALAFLAGMRVRLNAASRQKGGPANPLSSRLQHRRDPPSHQRPPTRRWPRAGPPL</sequence>
<organism evidence="2 3">
    <name type="scientific">Muricoccus nepalensis</name>
    <dbReference type="NCBI Taxonomy" id="1854500"/>
    <lineage>
        <taxon>Bacteria</taxon>
        <taxon>Pseudomonadati</taxon>
        <taxon>Pseudomonadota</taxon>
        <taxon>Alphaproteobacteria</taxon>
        <taxon>Acetobacterales</taxon>
        <taxon>Roseomonadaceae</taxon>
        <taxon>Muricoccus</taxon>
    </lineage>
</organism>
<name>A0A502E245_9PROT</name>
<reference evidence="2 3" key="1">
    <citation type="journal article" date="2019" name="Environ. Microbiol.">
        <title>Species interactions and distinct microbial communities in high Arctic permafrost affected cryosols are associated with the CH4 and CO2 gas fluxes.</title>
        <authorList>
            <person name="Altshuler I."/>
            <person name="Hamel J."/>
            <person name="Turney S."/>
            <person name="Magnuson E."/>
            <person name="Levesque R."/>
            <person name="Greer C."/>
            <person name="Whyte L.G."/>
        </authorList>
    </citation>
    <scope>NUCLEOTIDE SEQUENCE [LARGE SCALE GENOMIC DNA]</scope>
    <source>
        <strain evidence="2 3">S9.3B</strain>
    </source>
</reference>
<dbReference type="Proteomes" id="UP000317078">
    <property type="component" value="Unassembled WGS sequence"/>
</dbReference>
<gene>
    <name evidence="2" type="ORF">EAH89_30925</name>
</gene>
<dbReference type="SUPFAM" id="SSF53098">
    <property type="entry name" value="Ribonuclease H-like"/>
    <property type="match status" value="1"/>
</dbReference>
<feature type="non-terminal residue" evidence="2">
    <location>
        <position position="202"/>
    </location>
</feature>
<feature type="non-terminal residue" evidence="2">
    <location>
        <position position="1"/>
    </location>
</feature>
<evidence type="ECO:0008006" key="4">
    <source>
        <dbReference type="Google" id="ProtNLM"/>
    </source>
</evidence>
<evidence type="ECO:0000256" key="1">
    <source>
        <dbReference type="SAM" id="MobiDB-lite"/>
    </source>
</evidence>
<evidence type="ECO:0000313" key="2">
    <source>
        <dbReference type="EMBL" id="TPG31643.1"/>
    </source>
</evidence>
<feature type="region of interest" description="Disordered" evidence="1">
    <location>
        <begin position="164"/>
        <end position="202"/>
    </location>
</feature>
<dbReference type="PANTHER" id="PTHR33627:SF1">
    <property type="entry name" value="TRANSPOSASE"/>
    <property type="match status" value="1"/>
</dbReference>
<dbReference type="InterPro" id="IPR012337">
    <property type="entry name" value="RNaseH-like_sf"/>
</dbReference>
<dbReference type="EMBL" id="RCZP01000157">
    <property type="protein sequence ID" value="TPG31643.1"/>
    <property type="molecule type" value="Genomic_DNA"/>
</dbReference>
<keyword evidence="3" id="KW-1185">Reference proteome</keyword>